<dbReference type="FunFam" id="3.30.300.20:FF:000005">
    <property type="entry name" value="Transcription termination/antitermination protein NusA"/>
    <property type="match status" value="1"/>
</dbReference>
<comment type="caution">
    <text evidence="11">The sequence shown here is derived from an EMBL/GenBank/DDBJ whole genome shotgun (WGS) entry which is preliminary data.</text>
</comment>
<dbReference type="GO" id="GO:0005829">
    <property type="term" value="C:cytosol"/>
    <property type="evidence" value="ECO:0007669"/>
    <property type="project" value="TreeGrafter"/>
</dbReference>
<evidence type="ECO:0000256" key="2">
    <source>
        <dbReference type="ARBA" id="ARBA00022490"/>
    </source>
</evidence>
<protein>
    <recommendedName>
        <fullName evidence="7">Transcription termination/antitermination protein NusA</fullName>
    </recommendedName>
</protein>
<reference evidence="11 12" key="1">
    <citation type="submission" date="2017-05" db="EMBL/GenBank/DDBJ databases">
        <title>Vagococcus spp. assemblies.</title>
        <authorList>
            <person name="Gulvik C.A."/>
        </authorList>
    </citation>
    <scope>NUCLEOTIDE SEQUENCE [LARGE SCALE GENOMIC DNA]</scope>
    <source>
        <strain evidence="11 12">SS1994</strain>
    </source>
</reference>
<comment type="function">
    <text evidence="7">Participates in both transcription termination and antitermination.</text>
</comment>
<dbReference type="Pfam" id="PF08529">
    <property type="entry name" value="NusA_N"/>
    <property type="match status" value="1"/>
</dbReference>
<keyword evidence="3 7" id="KW-0889">Transcription antitermination</keyword>
<dbReference type="NCBIfam" id="TIGR01953">
    <property type="entry name" value="NusA"/>
    <property type="match status" value="1"/>
</dbReference>
<sequence>MNKEMLGALDALEREKGISKSIVIEALEAAMVSAYKRHYGQAQNVEVEFDEKKGDVHIFSVKEVTEEVMDSQLEVSLKEALKINGAYEIGDMIRFEVTPKDFGRIAAQTAKQVILQRVREAERSIIYNEFSAYENEIMQGIVERQDNRYIYVNLGKIEAVLSKQDQIPNEVYQPHDRIKVYISKVENTSKGPQVYVSRSHPDLLKRLFEQEIPEVYDGEVEIISIAREAGDRAKVAVTAANKDIDPVGTCVGPKGQRVQAIVNELKGENMDIVEWNEDPAVFISNALNPAQVLDVIFEPNQRACTVVVPDFQLSLAIGKRGQNARLAAKLTGYKIDIKPESEWEKIAAENEEELIEEVLEANEELVVEDILEDTLEELAEELIEEVVEETTEEVIEEEIIESVEEDEK</sequence>
<evidence type="ECO:0000256" key="1">
    <source>
        <dbReference type="ARBA" id="ARBA00022472"/>
    </source>
</evidence>
<dbReference type="EMBL" id="NGJT01000004">
    <property type="protein sequence ID" value="RST95241.1"/>
    <property type="molecule type" value="Genomic_DNA"/>
</dbReference>
<dbReference type="Gene3D" id="3.30.300.20">
    <property type="match status" value="2"/>
</dbReference>
<dbReference type="PANTHER" id="PTHR22648">
    <property type="entry name" value="TRANSCRIPTION TERMINATION FACTOR NUSA"/>
    <property type="match status" value="1"/>
</dbReference>
<dbReference type="FunFam" id="3.30.300.20:FF:000002">
    <property type="entry name" value="Transcription termination/antitermination protein NusA"/>
    <property type="match status" value="1"/>
</dbReference>
<dbReference type="PROSITE" id="PS50084">
    <property type="entry name" value="KH_TYPE_1"/>
    <property type="match status" value="1"/>
</dbReference>
<keyword evidence="8" id="KW-0175">Coiled coil</keyword>
<dbReference type="SUPFAM" id="SSF69705">
    <property type="entry name" value="Transcription factor NusA, N-terminal domain"/>
    <property type="match status" value="1"/>
</dbReference>
<dbReference type="SUPFAM" id="SSF50249">
    <property type="entry name" value="Nucleic acid-binding proteins"/>
    <property type="match status" value="1"/>
</dbReference>
<feature type="coiled-coil region" evidence="8">
    <location>
        <begin position="344"/>
        <end position="392"/>
    </location>
</feature>
<comment type="similarity">
    <text evidence="7">Belongs to the NusA family.</text>
</comment>
<evidence type="ECO:0000259" key="9">
    <source>
        <dbReference type="SMART" id="SM00316"/>
    </source>
</evidence>
<organism evidence="11 12">
    <name type="scientific">Vagococcus bubulae</name>
    <dbReference type="NCBI Taxonomy" id="1977868"/>
    <lineage>
        <taxon>Bacteria</taxon>
        <taxon>Bacillati</taxon>
        <taxon>Bacillota</taxon>
        <taxon>Bacilli</taxon>
        <taxon>Lactobacillales</taxon>
        <taxon>Enterococcaceae</taxon>
        <taxon>Vagococcus</taxon>
    </lineage>
</organism>
<dbReference type="SMART" id="SM00316">
    <property type="entry name" value="S1"/>
    <property type="match status" value="1"/>
</dbReference>
<keyword evidence="4 7" id="KW-0694">RNA-binding</keyword>
<dbReference type="InterPro" id="IPR030842">
    <property type="entry name" value="TF_NusA_bacterial"/>
</dbReference>
<dbReference type="Pfam" id="PF26594">
    <property type="entry name" value="KH_NusA_2nd"/>
    <property type="match status" value="1"/>
</dbReference>
<gene>
    <name evidence="7" type="primary">nusA</name>
    <name evidence="11" type="ORF">CBF36_03140</name>
</gene>
<dbReference type="InterPro" id="IPR009019">
    <property type="entry name" value="KH_sf_prok-type"/>
</dbReference>
<name>A0A429ZNH5_9ENTE</name>
<dbReference type="HAMAP" id="MF_00945_B">
    <property type="entry name" value="NusA_B"/>
    <property type="match status" value="1"/>
</dbReference>
<dbReference type="AlphaFoldDB" id="A0A429ZNH5"/>
<dbReference type="Gene3D" id="3.30.1480.10">
    <property type="entry name" value="NusA, N-terminal domain"/>
    <property type="match status" value="1"/>
</dbReference>
<feature type="domain" description="S1 motif" evidence="9">
    <location>
        <begin position="133"/>
        <end position="199"/>
    </location>
</feature>
<evidence type="ECO:0000256" key="4">
    <source>
        <dbReference type="ARBA" id="ARBA00022884"/>
    </source>
</evidence>
<feature type="domain" description="K Homology" evidence="10">
    <location>
        <begin position="229"/>
        <end position="301"/>
    </location>
</feature>
<dbReference type="InterPro" id="IPR010213">
    <property type="entry name" value="TF_NusA"/>
</dbReference>
<dbReference type="Proteomes" id="UP000288490">
    <property type="component" value="Unassembled WGS sequence"/>
</dbReference>
<evidence type="ECO:0000256" key="8">
    <source>
        <dbReference type="SAM" id="Coils"/>
    </source>
</evidence>
<dbReference type="GO" id="GO:0003700">
    <property type="term" value="F:DNA-binding transcription factor activity"/>
    <property type="evidence" value="ECO:0007669"/>
    <property type="project" value="InterPro"/>
</dbReference>
<dbReference type="InterPro" id="IPR012340">
    <property type="entry name" value="NA-bd_OB-fold"/>
</dbReference>
<dbReference type="FunFam" id="3.30.1480.10:FF:000002">
    <property type="entry name" value="Transcription termination/antitermination protein NusA"/>
    <property type="match status" value="1"/>
</dbReference>
<dbReference type="SUPFAM" id="SSF54814">
    <property type="entry name" value="Prokaryotic type KH domain (KH-domain type II)"/>
    <property type="match status" value="2"/>
</dbReference>
<dbReference type="FunFam" id="2.40.50.140:FF:000058">
    <property type="entry name" value="Transcription termination/antitermination protein NusA"/>
    <property type="match status" value="1"/>
</dbReference>
<evidence type="ECO:0000259" key="10">
    <source>
        <dbReference type="SMART" id="SM00322"/>
    </source>
</evidence>
<evidence type="ECO:0000256" key="6">
    <source>
        <dbReference type="ARBA" id="ARBA00023163"/>
    </source>
</evidence>
<evidence type="ECO:0000313" key="11">
    <source>
        <dbReference type="EMBL" id="RST95241.1"/>
    </source>
</evidence>
<dbReference type="OrthoDB" id="9807233at2"/>
<dbReference type="Gene3D" id="2.40.50.140">
    <property type="entry name" value="Nucleic acid-binding proteins"/>
    <property type="match status" value="1"/>
</dbReference>
<dbReference type="InterPro" id="IPR036555">
    <property type="entry name" value="NusA_N_sf"/>
</dbReference>
<dbReference type="InterPro" id="IPR058582">
    <property type="entry name" value="KH_NusA_2nd"/>
</dbReference>
<keyword evidence="6 7" id="KW-0804">Transcription</keyword>
<dbReference type="CDD" id="cd02134">
    <property type="entry name" value="KH-II_NusA_rpt1"/>
    <property type="match status" value="1"/>
</dbReference>
<dbReference type="InterPro" id="IPR013735">
    <property type="entry name" value="TF_NusA_N"/>
</dbReference>
<evidence type="ECO:0000313" key="12">
    <source>
        <dbReference type="Proteomes" id="UP000288490"/>
    </source>
</evidence>
<keyword evidence="2 7" id="KW-0963">Cytoplasm</keyword>
<dbReference type="CDD" id="cd22529">
    <property type="entry name" value="KH-II_NusA_rpt2"/>
    <property type="match status" value="1"/>
</dbReference>
<keyword evidence="5 7" id="KW-0805">Transcription regulation</keyword>
<evidence type="ECO:0000256" key="5">
    <source>
        <dbReference type="ARBA" id="ARBA00023015"/>
    </source>
</evidence>
<keyword evidence="1 7" id="KW-0806">Transcription termination</keyword>
<keyword evidence="12" id="KW-1185">Reference proteome</keyword>
<evidence type="ECO:0000256" key="3">
    <source>
        <dbReference type="ARBA" id="ARBA00022814"/>
    </source>
</evidence>
<dbReference type="SMART" id="SM00322">
    <property type="entry name" value="KH"/>
    <property type="match status" value="2"/>
</dbReference>
<comment type="subcellular location">
    <subcellularLocation>
        <location evidence="7">Cytoplasm</location>
    </subcellularLocation>
</comment>
<dbReference type="RefSeq" id="WP_125956556.1">
    <property type="nucleotide sequence ID" value="NZ_JAQEJV010000004.1"/>
</dbReference>
<dbReference type="InterPro" id="IPR003029">
    <property type="entry name" value="S1_domain"/>
</dbReference>
<proteinExistence type="inferred from homology"/>
<dbReference type="PANTHER" id="PTHR22648:SF0">
    <property type="entry name" value="TRANSCRIPTION TERMINATION_ANTITERMINATION PROTEIN NUSA"/>
    <property type="match status" value="1"/>
</dbReference>
<dbReference type="GO" id="GO:0006353">
    <property type="term" value="P:DNA-templated transcription termination"/>
    <property type="evidence" value="ECO:0007669"/>
    <property type="project" value="UniProtKB-UniRule"/>
</dbReference>
<accession>A0A429ZNH5</accession>
<dbReference type="GO" id="GO:0031564">
    <property type="term" value="P:transcription antitermination"/>
    <property type="evidence" value="ECO:0007669"/>
    <property type="project" value="UniProtKB-UniRule"/>
</dbReference>
<feature type="domain" description="K Homology" evidence="10">
    <location>
        <begin position="302"/>
        <end position="360"/>
    </location>
</feature>
<dbReference type="InterPro" id="IPR015946">
    <property type="entry name" value="KH_dom-like_a/b"/>
</dbReference>
<dbReference type="GO" id="GO:0003723">
    <property type="term" value="F:RNA binding"/>
    <property type="evidence" value="ECO:0007669"/>
    <property type="project" value="UniProtKB-UniRule"/>
</dbReference>
<evidence type="ECO:0000256" key="7">
    <source>
        <dbReference type="HAMAP-Rule" id="MF_00945"/>
    </source>
</evidence>
<dbReference type="InterPro" id="IPR025249">
    <property type="entry name" value="TF_NusA_KH_1st"/>
</dbReference>
<dbReference type="CDD" id="cd04455">
    <property type="entry name" value="S1_NusA"/>
    <property type="match status" value="1"/>
</dbReference>
<dbReference type="Pfam" id="PF13184">
    <property type="entry name" value="KH_NusA_1st"/>
    <property type="match status" value="1"/>
</dbReference>
<dbReference type="Pfam" id="PF00575">
    <property type="entry name" value="S1"/>
    <property type="match status" value="1"/>
</dbReference>
<dbReference type="InterPro" id="IPR004087">
    <property type="entry name" value="KH_dom"/>
</dbReference>
<comment type="subunit">
    <text evidence="7">Monomer. Binds directly to the core enzyme of the DNA-dependent RNA polymerase and to nascent RNA.</text>
</comment>